<evidence type="ECO:0000259" key="2">
    <source>
        <dbReference type="Pfam" id="PF02932"/>
    </source>
</evidence>
<dbReference type="AlphaFoldDB" id="A0A8C2Q4J7"/>
<dbReference type="InterPro" id="IPR036719">
    <property type="entry name" value="Neuro-gated_channel_TM_sf"/>
</dbReference>
<feature type="chain" id="PRO_5034464543" evidence="1">
    <location>
        <begin position="27"/>
        <end position="187"/>
    </location>
</feature>
<dbReference type="Pfam" id="PF02932">
    <property type="entry name" value="Neur_chan_memb"/>
    <property type="match status" value="1"/>
</dbReference>
<name>A0A8C2Q4J7_CYPCA</name>
<evidence type="ECO:0000256" key="1">
    <source>
        <dbReference type="SAM" id="SignalP"/>
    </source>
</evidence>
<dbReference type="Gene3D" id="1.20.58.390">
    <property type="entry name" value="Neurotransmitter-gated ion-channel transmembrane domain"/>
    <property type="match status" value="1"/>
</dbReference>
<accession>A0A8C2Q4J7</accession>
<dbReference type="Proteomes" id="UP000694701">
    <property type="component" value="Unplaced"/>
</dbReference>
<dbReference type="InterPro" id="IPR038050">
    <property type="entry name" value="Neuro_actylchol_rec"/>
</dbReference>
<organism evidence="3 4">
    <name type="scientific">Cyprinus carpio</name>
    <name type="common">Common carp</name>
    <dbReference type="NCBI Taxonomy" id="7962"/>
    <lineage>
        <taxon>Eukaryota</taxon>
        <taxon>Metazoa</taxon>
        <taxon>Chordata</taxon>
        <taxon>Craniata</taxon>
        <taxon>Vertebrata</taxon>
        <taxon>Euteleostomi</taxon>
        <taxon>Actinopterygii</taxon>
        <taxon>Neopterygii</taxon>
        <taxon>Teleostei</taxon>
        <taxon>Ostariophysi</taxon>
        <taxon>Cypriniformes</taxon>
        <taxon>Cyprinidae</taxon>
        <taxon>Cyprininae</taxon>
        <taxon>Cyprinus</taxon>
    </lineage>
</organism>
<feature type="domain" description="Neurotransmitter-gated ion-channel transmembrane" evidence="2">
    <location>
        <begin position="1"/>
        <end position="158"/>
    </location>
</feature>
<reference evidence="3" key="1">
    <citation type="submission" date="2025-08" db="UniProtKB">
        <authorList>
            <consortium name="Ensembl"/>
        </authorList>
    </citation>
    <scope>IDENTIFICATION</scope>
</reference>
<feature type="signal peptide" evidence="1">
    <location>
        <begin position="1"/>
        <end position="26"/>
    </location>
</feature>
<proteinExistence type="predicted"/>
<dbReference type="Ensembl" id="ENSCCRT00020114822.1">
    <property type="protein sequence ID" value="ENSCCRP00020105118.1"/>
    <property type="gene ID" value="ENSCCRG00020047963.1"/>
</dbReference>
<dbReference type="InterPro" id="IPR006029">
    <property type="entry name" value="Neurotrans-gated_channel_TM"/>
</dbReference>
<protein>
    <submittedName>
        <fullName evidence="3">Cholinergic receptor, nicotinic, epsilon</fullName>
    </submittedName>
</protein>
<sequence>MCMTTLIVTNCIIVLNLSLRSPSTHSMSHTIKHVFIFLEVVPRFLGMALFLDEEEPVGGTYEMRERWSSSFGLMQRAEEYVLKQERHGLITSNLYHSLAKTAPEIIDFVDACNFIVESTKQQNDIGSVRSWVLIGKIIDKVCFWAAILVFPVDTAAIFLMGHYNQVTDLQNVCVCVCAQPTERTASL</sequence>
<dbReference type="GO" id="GO:0006811">
    <property type="term" value="P:monoatomic ion transport"/>
    <property type="evidence" value="ECO:0007669"/>
    <property type="project" value="InterPro"/>
</dbReference>
<evidence type="ECO:0000313" key="3">
    <source>
        <dbReference type="Ensembl" id="ENSCCRP00020105118.1"/>
    </source>
</evidence>
<dbReference type="GO" id="GO:0016020">
    <property type="term" value="C:membrane"/>
    <property type="evidence" value="ECO:0007669"/>
    <property type="project" value="InterPro"/>
</dbReference>
<dbReference type="SUPFAM" id="SSF90112">
    <property type="entry name" value="Neurotransmitter-gated ion-channel transmembrane pore"/>
    <property type="match status" value="1"/>
</dbReference>
<keyword evidence="1" id="KW-0732">Signal</keyword>
<evidence type="ECO:0000313" key="4">
    <source>
        <dbReference type="Proteomes" id="UP000694701"/>
    </source>
</evidence>